<dbReference type="Pfam" id="PF05239">
    <property type="entry name" value="PRC"/>
    <property type="match status" value="1"/>
</dbReference>
<dbReference type="Proteomes" id="UP001184150">
    <property type="component" value="Unassembled WGS sequence"/>
</dbReference>
<dbReference type="InterPro" id="IPR005652">
    <property type="entry name" value="Photo_RC_H"/>
</dbReference>
<keyword evidence="5" id="KW-1185">Reference proteome</keyword>
<dbReference type="SUPFAM" id="SSF50346">
    <property type="entry name" value="PRC-barrel domain"/>
    <property type="match status" value="1"/>
</dbReference>
<evidence type="ECO:0000259" key="2">
    <source>
        <dbReference type="Pfam" id="PF03967"/>
    </source>
</evidence>
<dbReference type="SUPFAM" id="SSF81490">
    <property type="entry name" value="Photosystem II reaction centre subunit H, transmembrane region"/>
    <property type="match status" value="1"/>
</dbReference>
<dbReference type="InterPro" id="IPR027275">
    <property type="entry name" value="PRC-brl_dom"/>
</dbReference>
<dbReference type="InterPro" id="IPR011033">
    <property type="entry name" value="PRC_barrel-like_sf"/>
</dbReference>
<organism evidence="4 5">
    <name type="scientific">Novosphingobium capsulatum</name>
    <dbReference type="NCBI Taxonomy" id="13688"/>
    <lineage>
        <taxon>Bacteria</taxon>
        <taxon>Pseudomonadati</taxon>
        <taxon>Pseudomonadota</taxon>
        <taxon>Alphaproteobacteria</taxon>
        <taxon>Sphingomonadales</taxon>
        <taxon>Sphingomonadaceae</taxon>
        <taxon>Novosphingobium</taxon>
    </lineage>
</organism>
<dbReference type="Gene3D" id="4.10.540.10">
    <property type="entry name" value="Photosynthetic reaction centre, H subunit, N-terminal domain"/>
    <property type="match status" value="1"/>
</dbReference>
<dbReference type="RefSeq" id="WP_309805132.1">
    <property type="nucleotide sequence ID" value="NZ_JAVDRD010000004.1"/>
</dbReference>
<dbReference type="EMBL" id="JAVDRD010000004">
    <property type="protein sequence ID" value="MDR6511196.1"/>
    <property type="molecule type" value="Genomic_DNA"/>
</dbReference>
<dbReference type="Gene3D" id="3.90.50.10">
    <property type="entry name" value="Photosynthetic Reaction Center, subunit H, domain 2"/>
    <property type="match status" value="1"/>
</dbReference>
<gene>
    <name evidence="4" type="ORF">J2792_002068</name>
</gene>
<feature type="domain" description="Photosynthetic reaction centre H subunit N-terminal" evidence="2">
    <location>
        <begin position="5"/>
        <end position="138"/>
    </location>
</feature>
<evidence type="ECO:0000313" key="5">
    <source>
        <dbReference type="Proteomes" id="UP001184150"/>
    </source>
</evidence>
<protein>
    <submittedName>
        <fullName evidence="4">Photosynthetic reaction center H subunit</fullName>
    </submittedName>
</protein>
<proteinExistence type="predicted"/>
<name>A0ABU1MLK6_9SPHN</name>
<evidence type="ECO:0000259" key="3">
    <source>
        <dbReference type="Pfam" id="PF05239"/>
    </source>
</evidence>
<sequence>MRHGNIVGTVDAAQLALIAFVLFFICLIFWLRREDRREGYPLEDALTGRVDSDGGPLSTASAKTFVLPFGMGTVTVPMPASENREPVEIKAERRENFGGAPYSPMGDVFAAGVGPGAYANRARFPDRDAHGNARIVPIGSVPQITVASASTDPRGLSVYGADGARAGTVADLWIDRAEHMIRYLAVDTGTRIVLAPMAMAVIRREGVIISAINAADFANAPFPENPGEITRYEEERVVAYFGTGYLYANADRLEPLL</sequence>
<dbReference type="Pfam" id="PF03967">
    <property type="entry name" value="PRCH"/>
    <property type="match status" value="1"/>
</dbReference>
<feature type="transmembrane region" description="Helical" evidence="1">
    <location>
        <begin position="12"/>
        <end position="31"/>
    </location>
</feature>
<keyword evidence="1" id="KW-0812">Transmembrane</keyword>
<comment type="caution">
    <text evidence="4">The sequence shown here is derived from an EMBL/GenBank/DDBJ whole genome shotgun (WGS) entry which is preliminary data.</text>
</comment>
<reference evidence="4 5" key="1">
    <citation type="submission" date="2023-07" db="EMBL/GenBank/DDBJ databases">
        <title>Sorghum-associated microbial communities from plants grown in Nebraska, USA.</title>
        <authorList>
            <person name="Schachtman D."/>
        </authorList>
    </citation>
    <scope>NUCLEOTIDE SEQUENCE [LARGE SCALE GENOMIC DNA]</scope>
    <source>
        <strain evidence="4 5">DS1027</strain>
    </source>
</reference>
<accession>A0ABU1MLK6</accession>
<feature type="domain" description="PRC-barrel" evidence="3">
    <location>
        <begin position="149"/>
        <end position="209"/>
    </location>
</feature>
<keyword evidence="1" id="KW-0472">Membrane</keyword>
<dbReference type="InterPro" id="IPR037097">
    <property type="entry name" value="Photo_RC_H_N_sf"/>
</dbReference>
<dbReference type="NCBIfam" id="TIGR01150">
    <property type="entry name" value="puhA"/>
    <property type="match status" value="1"/>
</dbReference>
<keyword evidence="1" id="KW-1133">Transmembrane helix</keyword>
<dbReference type="InterPro" id="IPR014747">
    <property type="entry name" value="Bac_photo_RC_H_C"/>
</dbReference>
<dbReference type="InterPro" id="IPR015810">
    <property type="entry name" value="Photo_RC_H_N"/>
</dbReference>
<evidence type="ECO:0000313" key="4">
    <source>
        <dbReference type="EMBL" id="MDR6511196.1"/>
    </source>
</evidence>
<evidence type="ECO:0000256" key="1">
    <source>
        <dbReference type="SAM" id="Phobius"/>
    </source>
</evidence>